<gene>
    <name evidence="2" type="ORF">AcdelDRAFT_3724</name>
</gene>
<organism evidence="2 3">
    <name type="scientific">Acidovorax delafieldii 2AN</name>
    <dbReference type="NCBI Taxonomy" id="573060"/>
    <lineage>
        <taxon>Bacteria</taxon>
        <taxon>Pseudomonadati</taxon>
        <taxon>Pseudomonadota</taxon>
        <taxon>Betaproteobacteria</taxon>
        <taxon>Burkholderiales</taxon>
        <taxon>Comamonadaceae</taxon>
        <taxon>Acidovorax</taxon>
    </lineage>
</organism>
<keyword evidence="3" id="KW-1185">Reference proteome</keyword>
<accession>C5T9Z4</accession>
<dbReference type="Proteomes" id="UP000003856">
    <property type="component" value="Unassembled WGS sequence"/>
</dbReference>
<dbReference type="AlphaFoldDB" id="C5T9Z4"/>
<name>C5T9Z4_ACIDE</name>
<protein>
    <submittedName>
        <fullName evidence="2">Methyl-accepting chemotaxis sensory transducer</fullName>
    </submittedName>
</protein>
<evidence type="ECO:0000313" key="3">
    <source>
        <dbReference type="Proteomes" id="UP000003856"/>
    </source>
</evidence>
<dbReference type="PATRIC" id="fig|573060.9.peg.1254"/>
<keyword evidence="1" id="KW-0472">Membrane</keyword>
<feature type="transmembrane region" description="Helical" evidence="1">
    <location>
        <begin position="12"/>
        <end position="32"/>
    </location>
</feature>
<dbReference type="EMBL" id="ACQT01000218">
    <property type="protein sequence ID" value="EER58699.1"/>
    <property type="molecule type" value="Genomic_DNA"/>
</dbReference>
<evidence type="ECO:0000313" key="2">
    <source>
        <dbReference type="EMBL" id="EER58699.1"/>
    </source>
</evidence>
<proteinExistence type="predicted"/>
<comment type="caution">
    <text evidence="2">The sequence shown here is derived from an EMBL/GenBank/DDBJ whole genome shotgun (WGS) entry which is preliminary data.</text>
</comment>
<reference evidence="2 3" key="1">
    <citation type="submission" date="2009-05" db="EMBL/GenBank/DDBJ databases">
        <title>The draft genome of Acidovorax delafieldii 2AN.</title>
        <authorList>
            <consortium name="US DOE Joint Genome Institute (JGI-PGF)"/>
            <person name="Lucas S."/>
            <person name="Copeland A."/>
            <person name="Lapidus A."/>
            <person name="Glavina del Rio T."/>
            <person name="Tice H."/>
            <person name="Bruce D."/>
            <person name="Goodwin L."/>
            <person name="Pitluck S."/>
            <person name="Larimer F."/>
            <person name="Land M.L."/>
            <person name="Hauser L."/>
            <person name="Shelobolina E.S."/>
            <person name="Picardal F."/>
            <person name="Roden E."/>
            <person name="Emerson D."/>
        </authorList>
    </citation>
    <scope>NUCLEOTIDE SEQUENCE [LARGE SCALE GENOMIC DNA]</scope>
    <source>
        <strain evidence="2 3">2AN</strain>
    </source>
</reference>
<evidence type="ECO:0000256" key="1">
    <source>
        <dbReference type="SAM" id="Phobius"/>
    </source>
</evidence>
<dbReference type="RefSeq" id="WP_005799436.1">
    <property type="nucleotide sequence ID" value="NZ_ACQT01000218.1"/>
</dbReference>
<sequence>MSLLHRLGLLQKFMILGTIGLMMSALPTYLYVSDSLQSIAAARREAEGAAPAVVLNKVVQLMQVHRACRPAC</sequence>
<keyword evidence="1" id="KW-0812">Transmembrane</keyword>
<keyword evidence="1" id="KW-1133">Transmembrane helix</keyword>